<dbReference type="SUPFAM" id="SSF109905">
    <property type="entry name" value="Surp module (SWAP domain)"/>
    <property type="match status" value="2"/>
</dbReference>
<proteinExistence type="predicted"/>
<dbReference type="GO" id="GO:0005686">
    <property type="term" value="C:U2 snRNP"/>
    <property type="evidence" value="ECO:0007669"/>
    <property type="project" value="TreeGrafter"/>
</dbReference>
<evidence type="ECO:0000256" key="1">
    <source>
        <dbReference type="ARBA" id="ARBA00004123"/>
    </source>
</evidence>
<keyword evidence="6" id="KW-0539">Nucleus</keyword>
<feature type="region of interest" description="Disordered" evidence="7">
    <location>
        <begin position="430"/>
        <end position="452"/>
    </location>
</feature>
<feature type="compositionally biased region" description="Basic and acidic residues" evidence="7">
    <location>
        <begin position="434"/>
        <end position="443"/>
    </location>
</feature>
<dbReference type="SMART" id="SM00648">
    <property type="entry name" value="SWAP"/>
    <property type="match status" value="2"/>
</dbReference>
<dbReference type="GO" id="GO:0071013">
    <property type="term" value="C:catalytic step 2 spliceosome"/>
    <property type="evidence" value="ECO:0007669"/>
    <property type="project" value="TreeGrafter"/>
</dbReference>
<dbReference type="EMBL" id="CAKXYY010000002">
    <property type="protein sequence ID" value="CAH2351016.1"/>
    <property type="molecule type" value="Genomic_DNA"/>
</dbReference>
<comment type="caution">
    <text evidence="9">The sequence shown here is derived from an EMBL/GenBank/DDBJ whole genome shotgun (WGS) entry which is preliminary data.</text>
</comment>
<dbReference type="Proteomes" id="UP000837801">
    <property type="component" value="Unassembled WGS sequence"/>
</dbReference>
<keyword evidence="5" id="KW-0508">mRNA splicing</keyword>
<evidence type="ECO:0000256" key="4">
    <source>
        <dbReference type="ARBA" id="ARBA00022737"/>
    </source>
</evidence>
<evidence type="ECO:0000256" key="6">
    <source>
        <dbReference type="ARBA" id="ARBA00023242"/>
    </source>
</evidence>
<evidence type="ECO:0000256" key="3">
    <source>
        <dbReference type="ARBA" id="ARBA00022728"/>
    </source>
</evidence>
<feature type="compositionally biased region" description="Low complexity" evidence="7">
    <location>
        <begin position="353"/>
        <end position="366"/>
    </location>
</feature>
<name>A0A9P0VX18_9ASCO</name>
<dbReference type="Pfam" id="PF01805">
    <property type="entry name" value="Surp"/>
    <property type="match status" value="2"/>
</dbReference>
<dbReference type="Gene3D" id="1.10.10.790">
    <property type="entry name" value="Surp module"/>
    <property type="match status" value="2"/>
</dbReference>
<dbReference type="PANTHER" id="PTHR15316:SF1">
    <property type="entry name" value="SPLICING FACTOR 3A SUBUNIT 1"/>
    <property type="match status" value="1"/>
</dbReference>
<evidence type="ECO:0000256" key="7">
    <source>
        <dbReference type="SAM" id="MobiDB-lite"/>
    </source>
</evidence>
<dbReference type="AlphaFoldDB" id="A0A9P0VX18"/>
<dbReference type="GO" id="GO:0045292">
    <property type="term" value="P:mRNA cis splicing, via spliceosome"/>
    <property type="evidence" value="ECO:0007669"/>
    <property type="project" value="InterPro"/>
</dbReference>
<dbReference type="GO" id="GO:0071004">
    <property type="term" value="C:U2-type prespliceosome"/>
    <property type="evidence" value="ECO:0007669"/>
    <property type="project" value="TreeGrafter"/>
</dbReference>
<evidence type="ECO:0000259" key="8">
    <source>
        <dbReference type="PROSITE" id="PS50128"/>
    </source>
</evidence>
<protein>
    <submittedName>
        <fullName evidence="9">Pre-mRNA-splicing factor Sap114p</fullName>
    </submittedName>
</protein>
<evidence type="ECO:0000256" key="2">
    <source>
        <dbReference type="ARBA" id="ARBA00022664"/>
    </source>
</evidence>
<reference evidence="9" key="1">
    <citation type="submission" date="2022-03" db="EMBL/GenBank/DDBJ databases">
        <authorList>
            <person name="Legras J.-L."/>
            <person name="Devillers H."/>
            <person name="Grondin C."/>
        </authorList>
    </citation>
    <scope>NUCLEOTIDE SEQUENCE</scope>
    <source>
        <strain evidence="9">CLIB 1423</strain>
    </source>
</reference>
<gene>
    <name evidence="9" type="ORF">CLIB1423_02S10352</name>
</gene>
<evidence type="ECO:0000313" key="9">
    <source>
        <dbReference type="EMBL" id="CAH2351016.1"/>
    </source>
</evidence>
<evidence type="ECO:0000256" key="5">
    <source>
        <dbReference type="ARBA" id="ARBA00023187"/>
    </source>
</evidence>
<keyword evidence="10" id="KW-1185">Reference proteome</keyword>
<feature type="region of interest" description="Disordered" evidence="7">
    <location>
        <begin position="81"/>
        <end position="122"/>
    </location>
</feature>
<dbReference type="InterPro" id="IPR000061">
    <property type="entry name" value="Surp"/>
</dbReference>
<dbReference type="OrthoDB" id="447637at2759"/>
<accession>A0A9P0VX18</accession>
<organism evidence="9 10">
    <name type="scientific">[Candida] railenensis</name>
    <dbReference type="NCBI Taxonomy" id="45579"/>
    <lineage>
        <taxon>Eukaryota</taxon>
        <taxon>Fungi</taxon>
        <taxon>Dikarya</taxon>
        <taxon>Ascomycota</taxon>
        <taxon>Saccharomycotina</taxon>
        <taxon>Pichiomycetes</taxon>
        <taxon>Debaryomycetaceae</taxon>
        <taxon>Kurtzmaniella</taxon>
    </lineage>
</organism>
<keyword evidence="3" id="KW-0747">Spliceosome</keyword>
<dbReference type="PANTHER" id="PTHR15316">
    <property type="entry name" value="SPLICEOSOME ASSOCIATED PROTEIN 114/SWAP SPLICING FACTOR-RELATED"/>
    <property type="match status" value="1"/>
</dbReference>
<keyword evidence="2" id="KW-0507">mRNA processing</keyword>
<dbReference type="InterPro" id="IPR022030">
    <property type="entry name" value="SF3A1_dom"/>
</dbReference>
<dbReference type="Pfam" id="PF12230">
    <property type="entry name" value="PRP21_like_P"/>
    <property type="match status" value="1"/>
</dbReference>
<dbReference type="InterPro" id="IPR035967">
    <property type="entry name" value="SWAP/Surp_sf"/>
</dbReference>
<keyword evidence="4" id="KW-0677">Repeat</keyword>
<feature type="region of interest" description="Disordered" evidence="7">
    <location>
        <begin position="284"/>
        <end position="373"/>
    </location>
</feature>
<dbReference type="GO" id="GO:0003723">
    <property type="term" value="F:RNA binding"/>
    <property type="evidence" value="ECO:0007669"/>
    <property type="project" value="InterPro"/>
</dbReference>
<feature type="domain" description="SURP motif" evidence="8">
    <location>
        <begin position="144"/>
        <end position="189"/>
    </location>
</feature>
<evidence type="ECO:0000313" key="10">
    <source>
        <dbReference type="Proteomes" id="UP000837801"/>
    </source>
</evidence>
<comment type="subcellular location">
    <subcellularLocation>
        <location evidence="1">Nucleus</location>
    </subcellularLocation>
</comment>
<dbReference type="PROSITE" id="PS50128">
    <property type="entry name" value="SURP"/>
    <property type="match status" value="2"/>
</dbReference>
<dbReference type="GO" id="GO:0000381">
    <property type="term" value="P:regulation of alternative mRNA splicing, via spliceosome"/>
    <property type="evidence" value="ECO:0007669"/>
    <property type="project" value="TreeGrafter"/>
</dbReference>
<feature type="compositionally biased region" description="Basic and acidic residues" evidence="7">
    <location>
        <begin position="284"/>
        <end position="294"/>
    </location>
</feature>
<feature type="domain" description="SURP motif" evidence="8">
    <location>
        <begin position="31"/>
        <end position="71"/>
    </location>
</feature>
<dbReference type="InterPro" id="IPR045146">
    <property type="entry name" value="SF3A1"/>
</dbReference>
<sequence length="452" mass="50303">MMKLYKWWVCTRSPQIEQTMSEVPEASVKETIDKTVGYVVKNGSSFEERLKSNAGEKFSFLVESDPNHQYYQRMLKEARGGGEEINGNGNGNGGIRSAAEPGLGPGSGSSSSPSGESEPEQVPKPAVFQFLTKLPPISALDLEIIKLSALFVAQNGSRYGEGLIEHQRKKKQEAQFEFINPSHSLNPLYNEYIKQYRALIALNPDTLQEQSDNILQNAYQRAKYERLHRAKAKDEKRLQRERQVAYASVDWQDFAVVGRIQFDTVDEVRELAVPMNRDELVFRSLESKRSDSRADGTVGPEPQEAPPAPAAIPEAPDKGEGQAQPQVADKRQTAPKGMKIRAAGESRLKTRPSAAASTSSTSSSTSGSEPTIKCPITGQQVPESQFDAHLKILLRDPRYKEQQDNFIKKNFTYSSNLSTDEVYENIKRMTNKRKGGDSNDSKPAKRYIGPSI</sequence>